<feature type="chain" id="PRO_5037987187" evidence="2">
    <location>
        <begin position="26"/>
        <end position="1169"/>
    </location>
</feature>
<proteinExistence type="predicted"/>
<dbReference type="InterPro" id="IPR011042">
    <property type="entry name" value="6-blade_b-propeller_TolB-like"/>
</dbReference>
<dbReference type="Proteomes" id="UP000696931">
    <property type="component" value="Unassembled WGS sequence"/>
</dbReference>
<dbReference type="SUPFAM" id="SSF49785">
    <property type="entry name" value="Galactose-binding domain-like"/>
    <property type="match status" value="1"/>
</dbReference>
<dbReference type="SUPFAM" id="SSF63829">
    <property type="entry name" value="Calcium-dependent phosphotriesterase"/>
    <property type="match status" value="1"/>
</dbReference>
<evidence type="ECO:0000313" key="5">
    <source>
        <dbReference type="Proteomes" id="UP000696931"/>
    </source>
</evidence>
<gene>
    <name evidence="4" type="ORF">HZA61_10115</name>
</gene>
<organism evidence="4 5">
    <name type="scientific">Eiseniibacteriota bacterium</name>
    <dbReference type="NCBI Taxonomy" id="2212470"/>
    <lineage>
        <taxon>Bacteria</taxon>
        <taxon>Candidatus Eiseniibacteriota</taxon>
    </lineage>
</organism>
<dbReference type="Gene3D" id="2.60.40.4070">
    <property type="match status" value="1"/>
</dbReference>
<dbReference type="NCBIfam" id="TIGR04183">
    <property type="entry name" value="Por_Secre_tail"/>
    <property type="match status" value="1"/>
</dbReference>
<evidence type="ECO:0000259" key="3">
    <source>
        <dbReference type="Pfam" id="PF11721"/>
    </source>
</evidence>
<protein>
    <submittedName>
        <fullName evidence="4">Choice-of-anchor D domain-containing protein</fullName>
    </submittedName>
</protein>
<comment type="caution">
    <text evidence="4">The sequence shown here is derived from an EMBL/GenBank/DDBJ whole genome shotgun (WGS) entry which is preliminary data.</text>
</comment>
<reference evidence="4" key="1">
    <citation type="submission" date="2020-07" db="EMBL/GenBank/DDBJ databases">
        <title>Huge and variable diversity of episymbiotic CPR bacteria and DPANN archaea in groundwater ecosystems.</title>
        <authorList>
            <person name="He C.Y."/>
            <person name="Keren R."/>
            <person name="Whittaker M."/>
            <person name="Farag I.F."/>
            <person name="Doudna J."/>
            <person name="Cate J.H.D."/>
            <person name="Banfield J.F."/>
        </authorList>
    </citation>
    <scope>NUCLEOTIDE SEQUENCE</scope>
    <source>
        <strain evidence="4">NC_groundwater_1813_Pr3_B-0.1um_71_17</strain>
    </source>
</reference>
<keyword evidence="2" id="KW-0732">Signal</keyword>
<dbReference type="InterPro" id="IPR013783">
    <property type="entry name" value="Ig-like_fold"/>
</dbReference>
<dbReference type="AlphaFoldDB" id="A0A933SC61"/>
<dbReference type="NCBIfam" id="NF012200">
    <property type="entry name" value="choice_anch_D"/>
    <property type="match status" value="1"/>
</dbReference>
<dbReference type="InterPro" id="IPR026444">
    <property type="entry name" value="Secre_tail"/>
</dbReference>
<dbReference type="Gene3D" id="2.60.40.10">
    <property type="entry name" value="Immunoglobulins"/>
    <property type="match status" value="1"/>
</dbReference>
<dbReference type="InterPro" id="IPR021720">
    <property type="entry name" value="Malectin_dom"/>
</dbReference>
<feature type="region of interest" description="Disordered" evidence="1">
    <location>
        <begin position="773"/>
        <end position="798"/>
    </location>
</feature>
<dbReference type="EMBL" id="JACRIW010000070">
    <property type="protein sequence ID" value="MBI5169832.1"/>
    <property type="molecule type" value="Genomic_DNA"/>
</dbReference>
<feature type="region of interest" description="Disordered" evidence="1">
    <location>
        <begin position="514"/>
        <end position="534"/>
    </location>
</feature>
<evidence type="ECO:0000256" key="1">
    <source>
        <dbReference type="SAM" id="MobiDB-lite"/>
    </source>
</evidence>
<dbReference type="InterPro" id="IPR008979">
    <property type="entry name" value="Galactose-bd-like_sf"/>
</dbReference>
<dbReference type="Pfam" id="PF11721">
    <property type="entry name" value="Malectin"/>
    <property type="match status" value="1"/>
</dbReference>
<sequence>MASCKRFVTLSALVALTCTAATAWADVVMYRVNAGGPEIPALDSGPAWGRDQNVPFASPYVNAEATTDQIFTRSAPVGTPHASVPAYVPLSIFDDERWDPGDAIEMQWEFPVPNGLYKVNLFMMEGYAGTQYVGARKIHVKAEGVARLSNYDIYALYGGYTPAMETFNVSVSDGSLSLLLEHVADDPAIRGVEIVALNASGFMGVAPSTLTFGQRLVGTLSPPQDVTITNIGGPGDPSLQITSITIPTGFTHNLSPQSLAPGESRTFQVRFAPTTTGLISGSMSVAHSGSGGPVLISLSGTGANSFPVGFGKSQLAGGQRTNPTSLQFGPDGRLYVATREGRIWAHTVARTSANHYGVTASEAIDAINAIPNHNDDGTLAPSVTNRIITGILLRGTPANPVIWVTSSDPRMAVANDTGLDTNSGILSRLDWNGSSWVRTDVVRGLPRSEDDHMTNGMALDTLTNVMYIGQGGSCNMGAPSLNFSFLPEYALTGAILSVDLAAIGNTTYDLPTLDDEDRAGTNDLNDPFGGNDGKNQARIVPGGPVQVHSPGWRNPYDVLIHTNGHLYSIDNGPNAGWGGPPIGAGFGTGCTNADNDNDSFTYQDNMHMIPGPGYYAGHPNPTRASTANTFNASNPQSPVPASDPRQCEYLVPGFDGSIARWWASTNGIVEYRASNFGNGLKGAVLAASFDNSIHRIDLDAEGDSATASTVLFSNVDVTPLDVTAQGDDQAFRGTVWVCDYVTGQIYVFEPSDYEGGGTVCNGTDSPLLDEDGDGFSNADEIDNSTNPCSAGDQPADFDGDLLSDLNDPDDDNDGLLDVGDAFARDAANGGTTTLPIVYTWDGGNPGNGLFGLGFTGLMTNGTTDYLTQFDPVQLTPGGAAGKLTVDNVTAGDALEGRNTQQYAFQFGLTSDSTTAAFTAHTRLSKPFFSGAPADSMSEGLFVGSGTQDDWLSVAFGVRGGQTVILATHEVAGVATTTQHAAAITGATNWVDLFLDVNPAANTVQPRFQVEGGAPSSAGPAIPLVPGSALERAVRSTPPLAVGILSTSRGATPFVATWDHLHVTTMATTGVESGPAAALRTQLLPSAPHPARGGTSVRFSLATAGRANVSLYGVDGRRVRQLADGWHGAGLHSVAWNGRDERGGRVAPGVYFLRLQTAGHQETARLVVVD</sequence>
<evidence type="ECO:0000313" key="4">
    <source>
        <dbReference type="EMBL" id="MBI5169832.1"/>
    </source>
</evidence>
<accession>A0A933SC61</accession>
<dbReference type="Gene3D" id="2.120.10.30">
    <property type="entry name" value="TolB, C-terminal domain"/>
    <property type="match status" value="1"/>
</dbReference>
<dbReference type="Gene3D" id="2.60.120.430">
    <property type="entry name" value="Galactose-binding lectin"/>
    <property type="match status" value="1"/>
</dbReference>
<name>A0A933SC61_UNCEI</name>
<feature type="signal peptide" evidence="2">
    <location>
        <begin position="1"/>
        <end position="25"/>
    </location>
</feature>
<evidence type="ECO:0000256" key="2">
    <source>
        <dbReference type="SAM" id="SignalP"/>
    </source>
</evidence>
<feature type="domain" description="Malectin" evidence="3">
    <location>
        <begin position="29"/>
        <end position="181"/>
    </location>
</feature>